<dbReference type="EMBL" id="CALZ01000030">
    <property type="protein sequence ID" value="CCK82999.1"/>
    <property type="molecule type" value="Genomic_DNA"/>
</dbReference>
<name>K0NMV2_9LACO</name>
<organism evidence="1 2">
    <name type="scientific">Lactobacillus equicursoris 66c</name>
    <dbReference type="NCBI Taxonomy" id="872326"/>
    <lineage>
        <taxon>Bacteria</taxon>
        <taxon>Bacillati</taxon>
        <taxon>Bacillota</taxon>
        <taxon>Bacilli</taxon>
        <taxon>Lactobacillales</taxon>
        <taxon>Lactobacillaceae</taxon>
        <taxon>Lactobacillus</taxon>
    </lineage>
</organism>
<dbReference type="AlphaFoldDB" id="K0NMV2"/>
<evidence type="ECO:0000313" key="2">
    <source>
        <dbReference type="Proteomes" id="UP000009325"/>
    </source>
</evidence>
<proteinExistence type="predicted"/>
<evidence type="ECO:0000313" key="1">
    <source>
        <dbReference type="EMBL" id="CCK82999.1"/>
    </source>
</evidence>
<protein>
    <submittedName>
        <fullName evidence="1">Uncharacterized protein</fullName>
    </submittedName>
</protein>
<accession>K0NMV2</accession>
<reference evidence="1 2" key="1">
    <citation type="submission" date="2012-08" db="EMBL/GenBank/DDBJ databases">
        <title>Draft Genome Sequences of Lactobacillus equicursoris CIP 110162T, isolated from thoroughbred racehorse feces and Lactobacillus sp. CRBIP 24.137 isolated from urine of human.</title>
        <authorList>
            <person name="Cousin S."/>
            <person name="Loux V."/>
            <person name="Ma L."/>
            <person name="Creno S."/>
            <person name="Clermont D."/>
            <person name="Bizet C."/>
            <person name="Bouchier C."/>
        </authorList>
    </citation>
    <scope>NUCLEOTIDE SEQUENCE [LARGE SCALE GENOMIC DNA]</scope>
    <source>
        <strain evidence="1 2">66c</strain>
    </source>
</reference>
<comment type="caution">
    <text evidence="1">The sequence shown here is derived from an EMBL/GenBank/DDBJ whole genome shotgun (WGS) entry which is preliminary data.</text>
</comment>
<gene>
    <name evidence="1" type="ORF">BN146_01760</name>
</gene>
<sequence length="37" mass="3940">MSLVESTRGFKSGRDSLIDQVKGASCPKQCQVNAEAV</sequence>
<dbReference type="Proteomes" id="UP000009325">
    <property type="component" value="Unassembled WGS sequence"/>
</dbReference>